<comment type="caution">
    <text evidence="10">The sequence shown here is derived from an EMBL/GenBank/DDBJ whole genome shotgun (WGS) entry which is preliminary data.</text>
</comment>
<evidence type="ECO:0000313" key="10">
    <source>
        <dbReference type="EMBL" id="GAX14530.1"/>
    </source>
</evidence>
<dbReference type="OrthoDB" id="60033at2759"/>
<dbReference type="InterPro" id="IPR036390">
    <property type="entry name" value="WH_DNA-bd_sf"/>
</dbReference>
<organism evidence="10 11">
    <name type="scientific">Fistulifera solaris</name>
    <name type="common">Oleaginous diatom</name>
    <dbReference type="NCBI Taxonomy" id="1519565"/>
    <lineage>
        <taxon>Eukaryota</taxon>
        <taxon>Sar</taxon>
        <taxon>Stramenopiles</taxon>
        <taxon>Ochrophyta</taxon>
        <taxon>Bacillariophyta</taxon>
        <taxon>Bacillariophyceae</taxon>
        <taxon>Bacillariophycidae</taxon>
        <taxon>Naviculales</taxon>
        <taxon>Naviculaceae</taxon>
        <taxon>Fistulifera</taxon>
    </lineage>
</organism>
<reference evidence="10 11" key="1">
    <citation type="journal article" date="2015" name="Plant Cell">
        <title>Oil accumulation by the oleaginous diatom Fistulifera solaris as revealed by the genome and transcriptome.</title>
        <authorList>
            <person name="Tanaka T."/>
            <person name="Maeda Y."/>
            <person name="Veluchamy A."/>
            <person name="Tanaka M."/>
            <person name="Abida H."/>
            <person name="Marechal E."/>
            <person name="Bowler C."/>
            <person name="Muto M."/>
            <person name="Sunaga Y."/>
            <person name="Tanaka M."/>
            <person name="Yoshino T."/>
            <person name="Taniguchi T."/>
            <person name="Fukuda Y."/>
            <person name="Nemoto M."/>
            <person name="Matsumoto M."/>
            <person name="Wong P.S."/>
            <person name="Aburatani S."/>
            <person name="Fujibuchi W."/>
        </authorList>
    </citation>
    <scope>NUCLEOTIDE SEQUENCE [LARGE SCALE GENOMIC DNA]</scope>
    <source>
        <strain evidence="10 11">JPCC DA0580</strain>
    </source>
</reference>
<evidence type="ECO:0000256" key="7">
    <source>
        <dbReference type="SAM" id="Coils"/>
    </source>
</evidence>
<keyword evidence="2" id="KW-0805">Transcription regulation</keyword>
<evidence type="ECO:0000256" key="1">
    <source>
        <dbReference type="ARBA" id="ARBA00004123"/>
    </source>
</evidence>
<comment type="subcellular location">
    <subcellularLocation>
        <location evidence="1">Nucleus</location>
    </subcellularLocation>
</comment>
<dbReference type="PANTHER" id="PTHR10015:SF206">
    <property type="entry name" value="HSF-TYPE DNA-BINDING DOMAIN-CONTAINING PROTEIN"/>
    <property type="match status" value="1"/>
</dbReference>
<proteinExistence type="inferred from homology"/>
<dbReference type="GO" id="GO:0005634">
    <property type="term" value="C:nucleus"/>
    <property type="evidence" value="ECO:0007669"/>
    <property type="project" value="UniProtKB-SubCell"/>
</dbReference>
<evidence type="ECO:0000256" key="6">
    <source>
        <dbReference type="RuleBase" id="RU004020"/>
    </source>
</evidence>
<keyword evidence="7" id="KW-0175">Coiled coil</keyword>
<dbReference type="SUPFAM" id="SSF46785">
    <property type="entry name" value="Winged helix' DNA-binding domain"/>
    <property type="match status" value="1"/>
</dbReference>
<accession>A0A1Z5JKI5</accession>
<keyword evidence="11" id="KW-1185">Reference proteome</keyword>
<feature type="domain" description="HSF-type DNA-binding" evidence="9">
    <location>
        <begin position="11"/>
        <end position="118"/>
    </location>
</feature>
<dbReference type="InterPro" id="IPR000232">
    <property type="entry name" value="HSF_DNA-bd"/>
</dbReference>
<feature type="region of interest" description="Disordered" evidence="8">
    <location>
        <begin position="375"/>
        <end position="395"/>
    </location>
</feature>
<dbReference type="SMART" id="SM00415">
    <property type="entry name" value="HSF"/>
    <property type="match status" value="1"/>
</dbReference>
<dbReference type="InParanoid" id="A0A1Z5JKI5"/>
<keyword evidence="3" id="KW-0238">DNA-binding</keyword>
<dbReference type="InterPro" id="IPR036388">
    <property type="entry name" value="WH-like_DNA-bd_sf"/>
</dbReference>
<evidence type="ECO:0000259" key="9">
    <source>
        <dbReference type="SMART" id="SM00415"/>
    </source>
</evidence>
<comment type="similarity">
    <text evidence="6">Belongs to the HSF family.</text>
</comment>
<name>A0A1Z5JKI5_FISSO</name>
<dbReference type="AlphaFoldDB" id="A0A1Z5JKI5"/>
<evidence type="ECO:0000256" key="3">
    <source>
        <dbReference type="ARBA" id="ARBA00023125"/>
    </source>
</evidence>
<sequence length="395" mass="44682">MTTKASDISQDVPIFLRKTFHMIDTCDASIAGWSDDGETFVVKDPVKFERTIIPQFFKHSKFSSFVRQLNFYSFRKIKYVDSIRIDPKLEAETANFWRFRHENFRKGRPDLLTEIKRMNGQKSTTSPSDKLPTKEVQSIEVESSTEVEVQTLKKRIEEMTKNIDSLTAMVKKVSLKQEEQLSKPTVNDNVPVGSKRVKMDLSEDEDKPDAMLSNMDLDDMVLPVLSIPEPEAIVHRETTDCTQVSDNQFVDELFNAFTEDDEDLLIGSLHGSSQSKNETWEESNRPDPEMMNRLSNALALLPKDLQCMIIDRLIAAIMSSDALENSAFIAAAIQDAELKKVLPADVTPATPEEKTKPFNVAAATLAAMLHHYNSQVKEKHPKSEHKSIPVIPVHA</sequence>
<feature type="region of interest" description="Disordered" evidence="8">
    <location>
        <begin position="268"/>
        <end position="289"/>
    </location>
</feature>
<gene>
    <name evidence="10" type="ORF">FisN_11Hh006</name>
</gene>
<feature type="coiled-coil region" evidence="7">
    <location>
        <begin position="142"/>
        <end position="176"/>
    </location>
</feature>
<keyword evidence="5" id="KW-0539">Nucleus</keyword>
<dbReference type="GO" id="GO:0043565">
    <property type="term" value="F:sequence-specific DNA binding"/>
    <property type="evidence" value="ECO:0007669"/>
    <property type="project" value="InterPro"/>
</dbReference>
<dbReference type="GO" id="GO:0003700">
    <property type="term" value="F:DNA-binding transcription factor activity"/>
    <property type="evidence" value="ECO:0007669"/>
    <property type="project" value="InterPro"/>
</dbReference>
<dbReference type="PRINTS" id="PR00056">
    <property type="entry name" value="HSFDOMAIN"/>
</dbReference>
<evidence type="ECO:0000256" key="2">
    <source>
        <dbReference type="ARBA" id="ARBA00023015"/>
    </source>
</evidence>
<dbReference type="Gene3D" id="1.10.10.10">
    <property type="entry name" value="Winged helix-like DNA-binding domain superfamily/Winged helix DNA-binding domain"/>
    <property type="match status" value="1"/>
</dbReference>
<evidence type="ECO:0000256" key="4">
    <source>
        <dbReference type="ARBA" id="ARBA00023163"/>
    </source>
</evidence>
<evidence type="ECO:0000256" key="5">
    <source>
        <dbReference type="ARBA" id="ARBA00023242"/>
    </source>
</evidence>
<dbReference type="Proteomes" id="UP000198406">
    <property type="component" value="Unassembled WGS sequence"/>
</dbReference>
<feature type="compositionally biased region" description="Basic and acidic residues" evidence="8">
    <location>
        <begin position="278"/>
        <end position="289"/>
    </location>
</feature>
<dbReference type="FunFam" id="1.10.10.10:FF:000027">
    <property type="entry name" value="Heat shock transcription factor 1"/>
    <property type="match status" value="1"/>
</dbReference>
<dbReference type="EMBL" id="BDSP01000080">
    <property type="protein sequence ID" value="GAX14530.1"/>
    <property type="molecule type" value="Genomic_DNA"/>
</dbReference>
<dbReference type="PANTHER" id="PTHR10015">
    <property type="entry name" value="HEAT SHOCK TRANSCRIPTION FACTOR"/>
    <property type="match status" value="1"/>
</dbReference>
<dbReference type="Pfam" id="PF00447">
    <property type="entry name" value="HSF_DNA-bind"/>
    <property type="match status" value="1"/>
</dbReference>
<keyword evidence="4" id="KW-0804">Transcription</keyword>
<keyword evidence="10" id="KW-0346">Stress response</keyword>
<evidence type="ECO:0000256" key="8">
    <source>
        <dbReference type="SAM" id="MobiDB-lite"/>
    </source>
</evidence>
<protein>
    <submittedName>
        <fullName evidence="10">Heat shock transcription factor 2</fullName>
    </submittedName>
</protein>
<evidence type="ECO:0000313" key="11">
    <source>
        <dbReference type="Proteomes" id="UP000198406"/>
    </source>
</evidence>